<evidence type="ECO:0000259" key="5">
    <source>
        <dbReference type="Pfam" id="PF17111"/>
    </source>
</evidence>
<feature type="repeat" description="ANK" evidence="3">
    <location>
        <begin position="398"/>
        <end position="430"/>
    </location>
</feature>
<protein>
    <recommendedName>
        <fullName evidence="5">Azaphilone pigments biosynthesis cluster protein L N-terminal domain-containing protein</fullName>
    </recommendedName>
</protein>
<comment type="caution">
    <text evidence="6">The sequence shown here is derived from an EMBL/GenBank/DDBJ whole genome shotgun (WGS) entry which is preliminary data.</text>
</comment>
<evidence type="ECO:0000313" key="6">
    <source>
        <dbReference type="EMBL" id="KAF7511948.1"/>
    </source>
</evidence>
<dbReference type="SMART" id="SM00248">
    <property type="entry name" value="ANK"/>
    <property type="match status" value="10"/>
</dbReference>
<reference evidence="6" key="1">
    <citation type="submission" date="2020-02" db="EMBL/GenBank/DDBJ databases">
        <authorList>
            <person name="Palmer J.M."/>
        </authorList>
    </citation>
    <scope>NUCLEOTIDE SEQUENCE</scope>
    <source>
        <strain evidence="6">EPUS1.4</strain>
        <tissue evidence="6">Thallus</tissue>
    </source>
</reference>
<feature type="repeat" description="ANK" evidence="3">
    <location>
        <begin position="502"/>
        <end position="534"/>
    </location>
</feature>
<keyword evidence="7" id="KW-1185">Reference proteome</keyword>
<dbReference type="InterPro" id="IPR031348">
    <property type="entry name" value="PigL_N"/>
</dbReference>
<dbReference type="InterPro" id="IPR036770">
    <property type="entry name" value="Ankyrin_rpt-contain_sf"/>
</dbReference>
<accession>A0A8H7E8B3</accession>
<evidence type="ECO:0000256" key="4">
    <source>
        <dbReference type="SAM" id="MobiDB-lite"/>
    </source>
</evidence>
<feature type="repeat" description="ANK" evidence="3">
    <location>
        <begin position="331"/>
        <end position="363"/>
    </location>
</feature>
<dbReference type="Pfam" id="PF12796">
    <property type="entry name" value="Ank_2"/>
    <property type="match status" value="4"/>
</dbReference>
<feature type="repeat" description="ANK" evidence="3">
    <location>
        <begin position="660"/>
        <end position="692"/>
    </location>
</feature>
<dbReference type="InterPro" id="IPR002110">
    <property type="entry name" value="Ankyrin_rpt"/>
</dbReference>
<dbReference type="PANTHER" id="PTHR24198">
    <property type="entry name" value="ANKYRIN REPEAT AND PROTEIN KINASE DOMAIN-CONTAINING PROTEIN"/>
    <property type="match status" value="1"/>
</dbReference>
<evidence type="ECO:0000256" key="2">
    <source>
        <dbReference type="ARBA" id="ARBA00023043"/>
    </source>
</evidence>
<keyword evidence="2 3" id="KW-0040">ANK repeat</keyword>
<name>A0A8H7E8B3_9EURO</name>
<dbReference type="PROSITE" id="PS50297">
    <property type="entry name" value="ANK_REP_REGION"/>
    <property type="match status" value="6"/>
</dbReference>
<dbReference type="SUPFAM" id="SSF48403">
    <property type="entry name" value="Ankyrin repeat"/>
    <property type="match status" value="2"/>
</dbReference>
<dbReference type="Gene3D" id="1.25.40.20">
    <property type="entry name" value="Ankyrin repeat-containing domain"/>
    <property type="match status" value="5"/>
</dbReference>
<feature type="repeat" description="ANK" evidence="3">
    <location>
        <begin position="364"/>
        <end position="397"/>
    </location>
</feature>
<keyword evidence="1" id="KW-0677">Repeat</keyword>
<dbReference type="PROSITE" id="PS50088">
    <property type="entry name" value="ANK_REPEAT"/>
    <property type="match status" value="6"/>
</dbReference>
<dbReference type="Proteomes" id="UP000606974">
    <property type="component" value="Unassembled WGS sequence"/>
</dbReference>
<proteinExistence type="predicted"/>
<gene>
    <name evidence="6" type="ORF">GJ744_003181</name>
</gene>
<sequence length="728" mass="80053">MFCLTCLTKRRCCVRKAIAADPASTIDSSSKDPISIISAVAIGLHAVNKLYDLVCVIRDSPREIQDLIADSKSLCDILDALKRFLDENKDSGLPSEIIQSLHIPLDNTRRVAEELVSKITPFVSEKGEFKKSKWGGMKWSYYQKDVRQLGAQLSNGKSTLNMTLAVINVVRTSHIKNDTTEIIHYLKKLKLDSKSGKGDFGDNVAEDQADVQGPDPRMKDINFAMTRFLETASTIAGSPSHSPWASPTNVAQASSFNADLDDDDGSDLAGAPTLTREDSESEIRYILAKEHAHSFLNEDGQTALHLAAMQDEYLTRNVLGHDFDVNVRNLDGETPLMCAVNVENLETVTLLLKSHADVNATDNKQQTCLHLAASKNKSGSITQLLLRRNADTELVDGTGLTPLLVAAFNGNDVVTRQLLKHGAKHQASEPGGFTALHYAAMQANHAFMSRLLDPKGPDFEAFYEPSIYSLPTNPSRDTIFKRRVLIVRMLLEHGADIHACIKGFTPLQIAAVTAQEMIVNILLEKGASAQGVTVICGYWGLSSDTVKLLLERGADLKATDMRWYKPALTWNAEVGSPATLEVLLQHGASVHHQDVQGSSALHYASANARTESVKLLLEAGADPNVQDLEGRWWNPTPTDRKDTAILLFDAGCDPSVKDVYGREAIHYAASNGYLGAVEVIVDRGGDFDVLDEKGSTPLERAQERGHVDVVRFLKRKKFMREREKERSK</sequence>
<feature type="repeat" description="ANK" evidence="3">
    <location>
        <begin position="596"/>
        <end position="628"/>
    </location>
</feature>
<evidence type="ECO:0000256" key="3">
    <source>
        <dbReference type="PROSITE-ProRule" id="PRU00023"/>
    </source>
</evidence>
<evidence type="ECO:0000313" key="7">
    <source>
        <dbReference type="Proteomes" id="UP000606974"/>
    </source>
</evidence>
<dbReference type="EMBL" id="JAACFV010000016">
    <property type="protein sequence ID" value="KAF7511948.1"/>
    <property type="molecule type" value="Genomic_DNA"/>
</dbReference>
<feature type="region of interest" description="Disordered" evidence="4">
    <location>
        <begin position="256"/>
        <end position="275"/>
    </location>
</feature>
<feature type="domain" description="Azaphilone pigments biosynthesis cluster protein L N-terminal" evidence="5">
    <location>
        <begin position="32"/>
        <end position="180"/>
    </location>
</feature>
<dbReference type="Pfam" id="PF17111">
    <property type="entry name" value="PigL_N"/>
    <property type="match status" value="1"/>
</dbReference>
<dbReference type="OrthoDB" id="4772757at2759"/>
<dbReference type="PRINTS" id="PR01415">
    <property type="entry name" value="ANKYRIN"/>
</dbReference>
<evidence type="ECO:0000256" key="1">
    <source>
        <dbReference type="ARBA" id="ARBA00022737"/>
    </source>
</evidence>
<dbReference type="AlphaFoldDB" id="A0A8H7E8B3"/>
<organism evidence="6 7">
    <name type="scientific">Endocarpon pusillum</name>
    <dbReference type="NCBI Taxonomy" id="364733"/>
    <lineage>
        <taxon>Eukaryota</taxon>
        <taxon>Fungi</taxon>
        <taxon>Dikarya</taxon>
        <taxon>Ascomycota</taxon>
        <taxon>Pezizomycotina</taxon>
        <taxon>Eurotiomycetes</taxon>
        <taxon>Chaetothyriomycetidae</taxon>
        <taxon>Verrucariales</taxon>
        <taxon>Verrucariaceae</taxon>
        <taxon>Endocarpon</taxon>
    </lineage>
</organism>
<dbReference type="PANTHER" id="PTHR24198:SF165">
    <property type="entry name" value="ANKYRIN REPEAT-CONTAINING PROTEIN-RELATED"/>
    <property type="match status" value="1"/>
</dbReference>